<feature type="region of interest" description="Disordered" evidence="8">
    <location>
        <begin position="517"/>
        <end position="536"/>
    </location>
</feature>
<feature type="region of interest" description="Disordered" evidence="8">
    <location>
        <begin position="240"/>
        <end position="295"/>
    </location>
</feature>
<dbReference type="PROSITE" id="PS50235">
    <property type="entry name" value="USP_3"/>
    <property type="match status" value="1"/>
</dbReference>
<evidence type="ECO:0000313" key="11">
    <source>
        <dbReference type="EMBL" id="KAF1938494.1"/>
    </source>
</evidence>
<dbReference type="CDD" id="cd02662">
    <property type="entry name" value="Peptidase_C19F"/>
    <property type="match status" value="1"/>
</dbReference>
<keyword evidence="12" id="KW-1185">Reference proteome</keyword>
<keyword evidence="9" id="KW-1133">Transmembrane helix</keyword>
<feature type="compositionally biased region" description="Low complexity" evidence="8">
    <location>
        <begin position="643"/>
        <end position="655"/>
    </location>
</feature>
<feature type="transmembrane region" description="Helical" evidence="9">
    <location>
        <begin position="21"/>
        <end position="40"/>
    </location>
</feature>
<feature type="domain" description="USP" evidence="10">
    <location>
        <begin position="122"/>
        <end position="573"/>
    </location>
</feature>
<feature type="region of interest" description="Disordered" evidence="8">
    <location>
        <begin position="642"/>
        <end position="772"/>
    </location>
</feature>
<reference evidence="11" key="1">
    <citation type="journal article" date="2020" name="Stud. Mycol.">
        <title>101 Dothideomycetes genomes: a test case for predicting lifestyles and emergence of pathogens.</title>
        <authorList>
            <person name="Haridas S."/>
            <person name="Albert R."/>
            <person name="Binder M."/>
            <person name="Bloem J."/>
            <person name="Labutti K."/>
            <person name="Salamov A."/>
            <person name="Andreopoulos B."/>
            <person name="Baker S."/>
            <person name="Barry K."/>
            <person name="Bills G."/>
            <person name="Bluhm B."/>
            <person name="Cannon C."/>
            <person name="Castanera R."/>
            <person name="Culley D."/>
            <person name="Daum C."/>
            <person name="Ezra D."/>
            <person name="Gonzalez J."/>
            <person name="Henrissat B."/>
            <person name="Kuo A."/>
            <person name="Liang C."/>
            <person name="Lipzen A."/>
            <person name="Lutzoni F."/>
            <person name="Magnuson J."/>
            <person name="Mondo S."/>
            <person name="Nolan M."/>
            <person name="Ohm R."/>
            <person name="Pangilinan J."/>
            <person name="Park H.-J."/>
            <person name="Ramirez L."/>
            <person name="Alfaro M."/>
            <person name="Sun H."/>
            <person name="Tritt A."/>
            <person name="Yoshinaga Y."/>
            <person name="Zwiers L.-H."/>
            <person name="Turgeon B."/>
            <person name="Goodwin S."/>
            <person name="Spatafora J."/>
            <person name="Crous P."/>
            <person name="Grigoriev I."/>
        </authorList>
    </citation>
    <scope>NUCLEOTIDE SEQUENCE</scope>
    <source>
        <strain evidence="11">CBS 161.51</strain>
    </source>
</reference>
<dbReference type="OrthoDB" id="2020758at2759"/>
<dbReference type="GO" id="GO:0016579">
    <property type="term" value="P:protein deubiquitination"/>
    <property type="evidence" value="ECO:0007669"/>
    <property type="project" value="InterPro"/>
</dbReference>
<dbReference type="Pfam" id="PF00443">
    <property type="entry name" value="UCH"/>
    <property type="match status" value="1"/>
</dbReference>
<dbReference type="Proteomes" id="UP000800038">
    <property type="component" value="Unassembled WGS sequence"/>
</dbReference>
<keyword evidence="6" id="KW-0378">Hydrolase</keyword>
<dbReference type="GO" id="GO:0004843">
    <property type="term" value="F:cysteine-type deubiquitinase activity"/>
    <property type="evidence" value="ECO:0007669"/>
    <property type="project" value="UniProtKB-EC"/>
</dbReference>
<dbReference type="InterPro" id="IPR028889">
    <property type="entry name" value="USP"/>
</dbReference>
<comment type="catalytic activity">
    <reaction evidence="1">
        <text>Thiol-dependent hydrolysis of ester, thioester, amide, peptide and isopeptide bonds formed by the C-terminal Gly of ubiquitin (a 76-residue protein attached to proteins as an intracellular targeting signal).</text>
        <dbReference type="EC" id="3.4.19.12"/>
    </reaction>
</comment>
<dbReference type="InterPro" id="IPR038765">
    <property type="entry name" value="Papain-like_cys_pep_sf"/>
</dbReference>
<evidence type="ECO:0000256" key="5">
    <source>
        <dbReference type="ARBA" id="ARBA00022786"/>
    </source>
</evidence>
<keyword evidence="5" id="KW-0833">Ubl conjugation pathway</keyword>
<dbReference type="Gene3D" id="3.90.70.10">
    <property type="entry name" value="Cysteine proteinases"/>
    <property type="match status" value="1"/>
</dbReference>
<name>A0A6A5SFQ1_9PLEO</name>
<feature type="region of interest" description="Disordered" evidence="8">
    <location>
        <begin position="793"/>
        <end position="812"/>
    </location>
</feature>
<evidence type="ECO:0000256" key="7">
    <source>
        <dbReference type="ARBA" id="ARBA00022807"/>
    </source>
</evidence>
<evidence type="ECO:0000259" key="10">
    <source>
        <dbReference type="PROSITE" id="PS50235"/>
    </source>
</evidence>
<evidence type="ECO:0000256" key="4">
    <source>
        <dbReference type="ARBA" id="ARBA00022670"/>
    </source>
</evidence>
<protein>
    <recommendedName>
        <fullName evidence="3">ubiquitinyl hydrolase 1</fullName>
        <ecNumber evidence="3">3.4.19.12</ecNumber>
    </recommendedName>
</protein>
<keyword evidence="7" id="KW-0788">Thiol protease</keyword>
<keyword evidence="4" id="KW-0645">Protease</keyword>
<organism evidence="11 12">
    <name type="scientific">Clathrospora elynae</name>
    <dbReference type="NCBI Taxonomy" id="706981"/>
    <lineage>
        <taxon>Eukaryota</taxon>
        <taxon>Fungi</taxon>
        <taxon>Dikarya</taxon>
        <taxon>Ascomycota</taxon>
        <taxon>Pezizomycotina</taxon>
        <taxon>Dothideomycetes</taxon>
        <taxon>Pleosporomycetidae</taxon>
        <taxon>Pleosporales</taxon>
        <taxon>Diademaceae</taxon>
        <taxon>Clathrospora</taxon>
    </lineage>
</organism>
<feature type="compositionally biased region" description="Polar residues" evidence="8">
    <location>
        <begin position="708"/>
        <end position="718"/>
    </location>
</feature>
<evidence type="ECO:0000256" key="1">
    <source>
        <dbReference type="ARBA" id="ARBA00000707"/>
    </source>
</evidence>
<dbReference type="AlphaFoldDB" id="A0A6A5SFQ1"/>
<proteinExistence type="inferred from homology"/>
<dbReference type="GO" id="GO:0005829">
    <property type="term" value="C:cytosol"/>
    <property type="evidence" value="ECO:0007669"/>
    <property type="project" value="TreeGrafter"/>
</dbReference>
<dbReference type="EC" id="3.4.19.12" evidence="3"/>
<gene>
    <name evidence="11" type="ORF">EJ02DRAFT_457815</name>
</gene>
<evidence type="ECO:0000256" key="2">
    <source>
        <dbReference type="ARBA" id="ARBA00009085"/>
    </source>
</evidence>
<dbReference type="SUPFAM" id="SSF54001">
    <property type="entry name" value="Cysteine proteinases"/>
    <property type="match status" value="1"/>
</dbReference>
<dbReference type="InterPro" id="IPR001394">
    <property type="entry name" value="Peptidase_C19_UCH"/>
</dbReference>
<feature type="compositionally biased region" description="Basic and acidic residues" evidence="8">
    <location>
        <begin position="261"/>
        <end position="279"/>
    </location>
</feature>
<keyword evidence="9" id="KW-0472">Membrane</keyword>
<dbReference type="GO" id="GO:0006508">
    <property type="term" value="P:proteolysis"/>
    <property type="evidence" value="ECO:0007669"/>
    <property type="project" value="UniProtKB-KW"/>
</dbReference>
<evidence type="ECO:0000256" key="8">
    <source>
        <dbReference type="SAM" id="MobiDB-lite"/>
    </source>
</evidence>
<evidence type="ECO:0000256" key="9">
    <source>
        <dbReference type="SAM" id="Phobius"/>
    </source>
</evidence>
<evidence type="ECO:0000256" key="3">
    <source>
        <dbReference type="ARBA" id="ARBA00012759"/>
    </source>
</evidence>
<feature type="compositionally biased region" description="Polar residues" evidence="8">
    <location>
        <begin position="679"/>
        <end position="697"/>
    </location>
</feature>
<comment type="similarity">
    <text evidence="2">Belongs to the peptidase C19 family.</text>
</comment>
<accession>A0A6A5SFQ1</accession>
<dbReference type="PANTHER" id="PTHR24006:SF888">
    <property type="entry name" value="UBIQUITIN CARBOXYL-TERMINAL HYDROLASE 30"/>
    <property type="match status" value="1"/>
</dbReference>
<dbReference type="PANTHER" id="PTHR24006">
    <property type="entry name" value="UBIQUITIN CARBOXYL-TERMINAL HYDROLASE"/>
    <property type="match status" value="1"/>
</dbReference>
<evidence type="ECO:0000256" key="6">
    <source>
        <dbReference type="ARBA" id="ARBA00022801"/>
    </source>
</evidence>
<dbReference type="GO" id="GO:0005634">
    <property type="term" value="C:nucleus"/>
    <property type="evidence" value="ECO:0007669"/>
    <property type="project" value="TreeGrafter"/>
</dbReference>
<dbReference type="InterPro" id="IPR050164">
    <property type="entry name" value="Peptidase_C19"/>
</dbReference>
<dbReference type="EMBL" id="ML976103">
    <property type="protein sequence ID" value="KAF1938494.1"/>
    <property type="molecule type" value="Genomic_DNA"/>
</dbReference>
<sequence length="812" mass="88584">MTYSDHYSESEHYQPRNATDSQVIIASVFLGAIIGAYFLYTTLELRGYPARLWVHNMVDMSVGVLRLRGHRLSDSESSDDDDTMQRGGMLDSLLGLSPTNLLQKGVRGMASAFSTGPSNVPPGLGNLNNSCYQNSVIQGLASLPSLREYLSKTTSEHTLSPATTNGALFEIIRNLNNPDNKGQHFWIRGKLKSMSTFEQQDAQEYYSKILDALDEEVKKVSSSKRRTSVSWLEATKSLSGSGVDAQAGETENDTRSGGAEEAVHRRDAENDVQKGEELGAKTLRTPLNQSKITPNPLEGRLAQRVGCTSCGYSEGLTLIPFNCVTVSLGRSYSYDIRECLDEYTTLEYIDGVECAKCTLLKLQNTLAPLAAKNPGSPFVEKLHAVQKALDEEDFEDKTLIKTLNVNKKNWVQSTKSKQAVIAQVPQSLVLHVNRSGFNENTGMPFKNNAGVSYPRILDLGNWCLSSTEWPRDPRESMLSGGTPITDSPFHYRLQAAVTHYGSHGNGHYVCYRPHPRVIGSEGSQTPSTEDEPHEAIQAEQSEQWWRFSDDSVHSVSEKDAHQGNVFMLFYERIDESTPSPPQATDAVERSTSVLEDVPFPPATLNTLMAVDDEAVNTALPDDDDGLLDIMPLELSPTVQRTLPESSQAPLSAQSPPDAPPTIDVGTGPLPDAPLDIEPETSNAEPANITLPDSNLNDDLNKLIPPESRPTSQPTTHLDPTQAPPPAQVPRDAPPSTIAFSDAQLHTEPETSDAESVDAPSTMLTSDYESEADIPTPPVALKLVPQASPHLMRTAGTAESRGHRESLPLVSAT</sequence>
<evidence type="ECO:0000313" key="12">
    <source>
        <dbReference type="Proteomes" id="UP000800038"/>
    </source>
</evidence>
<keyword evidence="9" id="KW-0812">Transmembrane</keyword>